<dbReference type="RefSeq" id="WP_349145248.1">
    <property type="nucleotide sequence ID" value="NZ_JBBMFC010000058.1"/>
</dbReference>
<protein>
    <submittedName>
        <fullName evidence="5">M56 family metallopeptidase</fullName>
    </submittedName>
</protein>
<evidence type="ECO:0000259" key="3">
    <source>
        <dbReference type="Pfam" id="PF05569"/>
    </source>
</evidence>
<dbReference type="Pfam" id="PF16107">
    <property type="entry name" value="DUF4825"/>
    <property type="match status" value="1"/>
</dbReference>
<keyword evidence="2" id="KW-0812">Transmembrane</keyword>
<organism evidence="5 6">
    <name type="scientific">Hominiventricola aquisgranensis</name>
    <dbReference type="NCBI Taxonomy" id="3133164"/>
    <lineage>
        <taxon>Bacteria</taxon>
        <taxon>Bacillati</taxon>
        <taxon>Bacillota</taxon>
        <taxon>Clostridia</taxon>
        <taxon>Lachnospirales</taxon>
        <taxon>Lachnospiraceae</taxon>
        <taxon>Hominiventricola</taxon>
    </lineage>
</organism>
<feature type="transmembrane region" description="Helical" evidence="2">
    <location>
        <begin position="12"/>
        <end position="30"/>
    </location>
</feature>
<dbReference type="Pfam" id="PF05569">
    <property type="entry name" value="Peptidase_M56"/>
    <property type="match status" value="1"/>
</dbReference>
<feature type="domain" description="DUF4825" evidence="4">
    <location>
        <begin position="401"/>
        <end position="493"/>
    </location>
</feature>
<evidence type="ECO:0000259" key="4">
    <source>
        <dbReference type="Pfam" id="PF16107"/>
    </source>
</evidence>
<evidence type="ECO:0000313" key="6">
    <source>
        <dbReference type="Proteomes" id="UP001470288"/>
    </source>
</evidence>
<keyword evidence="6" id="KW-1185">Reference proteome</keyword>
<feature type="transmembrane region" description="Helical" evidence="2">
    <location>
        <begin position="37"/>
        <end position="55"/>
    </location>
</feature>
<dbReference type="PANTHER" id="PTHR34978">
    <property type="entry name" value="POSSIBLE SENSOR-TRANSDUCER PROTEIN BLAR"/>
    <property type="match status" value="1"/>
</dbReference>
<evidence type="ECO:0000256" key="1">
    <source>
        <dbReference type="SAM" id="MobiDB-lite"/>
    </source>
</evidence>
<name>A0ABV1I4U2_9FIRM</name>
<feature type="transmembrane region" description="Helical" evidence="2">
    <location>
        <begin position="257"/>
        <end position="279"/>
    </location>
</feature>
<comment type="caution">
    <text evidence="5">The sequence shown here is derived from an EMBL/GenBank/DDBJ whole genome shotgun (WGS) entry which is preliminary data.</text>
</comment>
<dbReference type="CDD" id="cd07341">
    <property type="entry name" value="M56_BlaR1_MecR1_like"/>
    <property type="match status" value="1"/>
</dbReference>
<dbReference type="InterPro" id="IPR052173">
    <property type="entry name" value="Beta-lactam_resp_regulator"/>
</dbReference>
<keyword evidence="2" id="KW-0472">Membrane</keyword>
<accession>A0ABV1I4U2</accession>
<sequence>MLEMIFAQILKMSLTAGVCIIVVSMLHLVFHRIPRKYLYALWIVVAFRLICPVSVSTPVGLVLMGNVGQIEQTSVTDELVQSEQAEAGDVQKAVDSHVTGTMQGESVVGDGDSVTTAQNNMTDKTAMQDNTTGTAQSTASNVSTDNTANDQLMLHLLSRIWLTGMLLSLIYLLYSYLKTRRRLSHAVLAEDTTSERLIHTGWRLAPVYECDELPSPFAMGIFHPVIYIPFGLEACRREMILLHEQYHIRRRDHLVKLFASVLLAVYWFHPLVWLSWVILCRDMEMSCDEKVLELLGSEQRKAYSLALLQFASGESVGYVPLGFGEPNVKSRIKHVLRFKKAAVGTGVVGVVILIATILLLGSNRQQNIRDSANTDTASSAQENADETQSDSSNVSDAATLLYSVKNPYVGDISADGKVLRAIEEVRPGSVYAGKTELQTSEEPYEYHFLLEQNKETLKVKTGTEESKLNQEMSRTAVLMLALIDNLGEVQWNYALIAEDGTENDVLYTSYVDIDSAQQWLGVDNIKAYAESPEKMQEFLNLLDTVSGDAIEGANTEIDGTASITHREGFQNATLHYYVPKSSEGIVTTTGIYTEEEAKAHAQRAVQEIYDLTGFQVTECYYYAYDFRTIDLGMSEDDLEHSRVFYSRCFADLPGDTTSIASAYLANAQKVWYSPVKMMILPDRYDMMSEGEKAVWFVTHSGQYNGQKVYATYQDYADQPETWTVVMDDETAYEITLEADTNSFSNLTGPYPDGNIRH</sequence>
<evidence type="ECO:0000313" key="5">
    <source>
        <dbReference type="EMBL" id="MEQ2580208.1"/>
    </source>
</evidence>
<feature type="compositionally biased region" description="Polar residues" evidence="1">
    <location>
        <begin position="370"/>
        <end position="382"/>
    </location>
</feature>
<dbReference type="InterPro" id="IPR008756">
    <property type="entry name" value="Peptidase_M56"/>
</dbReference>
<keyword evidence="2" id="KW-1133">Transmembrane helix</keyword>
<dbReference type="Proteomes" id="UP001470288">
    <property type="component" value="Unassembled WGS sequence"/>
</dbReference>
<feature type="region of interest" description="Disordered" evidence="1">
    <location>
        <begin position="123"/>
        <end position="144"/>
    </location>
</feature>
<feature type="transmembrane region" description="Helical" evidence="2">
    <location>
        <begin position="341"/>
        <end position="361"/>
    </location>
</feature>
<evidence type="ECO:0000256" key="2">
    <source>
        <dbReference type="SAM" id="Phobius"/>
    </source>
</evidence>
<dbReference type="InterPro" id="IPR032250">
    <property type="entry name" value="DUF4825"/>
</dbReference>
<feature type="domain" description="Peptidase M56" evidence="3">
    <location>
        <begin position="9"/>
        <end position="333"/>
    </location>
</feature>
<dbReference type="PANTHER" id="PTHR34978:SF3">
    <property type="entry name" value="SLR0241 PROTEIN"/>
    <property type="match status" value="1"/>
</dbReference>
<reference evidence="5 6" key="1">
    <citation type="submission" date="2024-03" db="EMBL/GenBank/DDBJ databases">
        <title>Human intestinal bacterial collection.</title>
        <authorList>
            <person name="Pauvert C."/>
            <person name="Hitch T.C.A."/>
            <person name="Clavel T."/>
        </authorList>
    </citation>
    <scope>NUCLEOTIDE SEQUENCE [LARGE SCALE GENOMIC DNA]</scope>
    <source>
        <strain evidence="5 6">CLA-AA-H78B</strain>
    </source>
</reference>
<gene>
    <name evidence="5" type="ORF">WMO62_15495</name>
</gene>
<dbReference type="EMBL" id="JBBMFC010000058">
    <property type="protein sequence ID" value="MEQ2580208.1"/>
    <property type="molecule type" value="Genomic_DNA"/>
</dbReference>
<proteinExistence type="predicted"/>
<feature type="transmembrane region" description="Helical" evidence="2">
    <location>
        <begin position="152"/>
        <end position="174"/>
    </location>
</feature>
<feature type="region of interest" description="Disordered" evidence="1">
    <location>
        <begin position="370"/>
        <end position="392"/>
    </location>
</feature>